<reference evidence="3 4" key="1">
    <citation type="submission" date="2024-05" db="EMBL/GenBank/DDBJ databases">
        <title>Genome sequencing and assembly of Indian major carp, Cirrhinus mrigala (Hamilton, 1822).</title>
        <authorList>
            <person name="Mohindra V."/>
            <person name="Chowdhury L.M."/>
            <person name="Lal K."/>
            <person name="Jena J.K."/>
        </authorList>
    </citation>
    <scope>NUCLEOTIDE SEQUENCE [LARGE SCALE GENOMIC DNA]</scope>
    <source>
        <strain evidence="3">CM1030</strain>
        <tissue evidence="3">Blood</tissue>
    </source>
</reference>
<evidence type="ECO:0000313" key="4">
    <source>
        <dbReference type="Proteomes" id="UP001529510"/>
    </source>
</evidence>
<dbReference type="Pfam" id="PF13843">
    <property type="entry name" value="DDE_Tnp_1_7"/>
    <property type="match status" value="1"/>
</dbReference>
<comment type="caution">
    <text evidence="3">The sequence shown here is derived from an EMBL/GenBank/DDBJ whole genome shotgun (WGS) entry which is preliminary data.</text>
</comment>
<feature type="non-terminal residue" evidence="3">
    <location>
        <position position="1"/>
    </location>
</feature>
<feature type="region of interest" description="Disordered" evidence="1">
    <location>
        <begin position="92"/>
        <end position="112"/>
    </location>
</feature>
<gene>
    <name evidence="3" type="ORF">M9458_034927</name>
</gene>
<dbReference type="EMBL" id="JAMKFB020000017">
    <property type="protein sequence ID" value="KAL0170331.1"/>
    <property type="molecule type" value="Genomic_DNA"/>
</dbReference>
<evidence type="ECO:0000313" key="3">
    <source>
        <dbReference type="EMBL" id="KAL0170331.1"/>
    </source>
</evidence>
<feature type="non-terminal residue" evidence="3">
    <location>
        <position position="143"/>
    </location>
</feature>
<dbReference type="Proteomes" id="UP001529510">
    <property type="component" value="Unassembled WGS sequence"/>
</dbReference>
<protein>
    <recommendedName>
        <fullName evidence="2">PiggyBac transposable element-derived protein domain-containing protein</fullName>
    </recommendedName>
</protein>
<sequence>GSQVWVGNAANLNLNKYMGGVDLSDALIGYYNVIHKTKKWYKTFFFHFVDTTVVNSLILHQHLLKAQNKTPLTQKEFREALVAELVGIVIPPSESEDAEASTSCDQEDSRSDVEEQQCWPEYFGTDATAGRRCCVMCTISGLK</sequence>
<dbReference type="InterPro" id="IPR029526">
    <property type="entry name" value="PGBD"/>
</dbReference>
<evidence type="ECO:0000259" key="2">
    <source>
        <dbReference type="Pfam" id="PF13843"/>
    </source>
</evidence>
<keyword evidence="4" id="KW-1185">Reference proteome</keyword>
<organism evidence="3 4">
    <name type="scientific">Cirrhinus mrigala</name>
    <name type="common">Mrigala</name>
    <dbReference type="NCBI Taxonomy" id="683832"/>
    <lineage>
        <taxon>Eukaryota</taxon>
        <taxon>Metazoa</taxon>
        <taxon>Chordata</taxon>
        <taxon>Craniata</taxon>
        <taxon>Vertebrata</taxon>
        <taxon>Euteleostomi</taxon>
        <taxon>Actinopterygii</taxon>
        <taxon>Neopterygii</taxon>
        <taxon>Teleostei</taxon>
        <taxon>Ostariophysi</taxon>
        <taxon>Cypriniformes</taxon>
        <taxon>Cyprinidae</taxon>
        <taxon>Labeoninae</taxon>
        <taxon>Labeonini</taxon>
        <taxon>Cirrhinus</taxon>
    </lineage>
</organism>
<dbReference type="PANTHER" id="PTHR46599">
    <property type="entry name" value="PIGGYBAC TRANSPOSABLE ELEMENT-DERIVED PROTEIN 4"/>
    <property type="match status" value="1"/>
</dbReference>
<name>A0ABD0PAM4_CIRMR</name>
<evidence type="ECO:0000256" key="1">
    <source>
        <dbReference type="SAM" id="MobiDB-lite"/>
    </source>
</evidence>
<dbReference type="AlphaFoldDB" id="A0ABD0PAM4"/>
<proteinExistence type="predicted"/>
<dbReference type="PANTHER" id="PTHR46599:SF3">
    <property type="entry name" value="PIGGYBAC TRANSPOSABLE ELEMENT-DERIVED PROTEIN 4"/>
    <property type="match status" value="1"/>
</dbReference>
<accession>A0ABD0PAM4</accession>
<feature type="domain" description="PiggyBac transposable element-derived protein" evidence="2">
    <location>
        <begin position="13"/>
        <end position="56"/>
    </location>
</feature>